<dbReference type="PANTHER" id="PTHR43343:SF3">
    <property type="entry name" value="PROTEASE DO-LIKE 8, CHLOROPLASTIC"/>
    <property type="match status" value="1"/>
</dbReference>
<proteinExistence type="predicted"/>
<keyword evidence="1" id="KW-0645">Protease</keyword>
<dbReference type="PANTHER" id="PTHR43343">
    <property type="entry name" value="PEPTIDASE S12"/>
    <property type="match status" value="1"/>
</dbReference>
<dbReference type="SUPFAM" id="SSF50156">
    <property type="entry name" value="PDZ domain-like"/>
    <property type="match status" value="1"/>
</dbReference>
<dbReference type="InterPro" id="IPR009003">
    <property type="entry name" value="Peptidase_S1_PA"/>
</dbReference>
<reference evidence="5 6" key="1">
    <citation type="submission" date="2017-10" db="EMBL/GenBank/DDBJ databases">
        <title>Draft genome of Longibacter Salinarum.</title>
        <authorList>
            <person name="Goh K.M."/>
            <person name="Shamsir M.S."/>
            <person name="Lim S.W."/>
        </authorList>
    </citation>
    <scope>NUCLEOTIDE SEQUENCE [LARGE SCALE GENOMIC DNA]</scope>
    <source>
        <strain evidence="5 6">KCTC 52045</strain>
    </source>
</reference>
<dbReference type="OrthoDB" id="9758917at2"/>
<dbReference type="Proteomes" id="UP000220102">
    <property type="component" value="Unassembled WGS sequence"/>
</dbReference>
<dbReference type="PROSITE" id="PS50106">
    <property type="entry name" value="PDZ"/>
    <property type="match status" value="1"/>
</dbReference>
<keyword evidence="6" id="KW-1185">Reference proteome</keyword>
<dbReference type="AlphaFoldDB" id="A0A2A8CU17"/>
<dbReference type="InterPro" id="IPR001478">
    <property type="entry name" value="PDZ"/>
</dbReference>
<dbReference type="GO" id="GO:0006508">
    <property type="term" value="P:proteolysis"/>
    <property type="evidence" value="ECO:0007669"/>
    <property type="project" value="UniProtKB-KW"/>
</dbReference>
<feature type="signal peptide" evidence="3">
    <location>
        <begin position="1"/>
        <end position="25"/>
    </location>
</feature>
<evidence type="ECO:0000256" key="3">
    <source>
        <dbReference type="SAM" id="SignalP"/>
    </source>
</evidence>
<evidence type="ECO:0000256" key="2">
    <source>
        <dbReference type="ARBA" id="ARBA00022801"/>
    </source>
</evidence>
<dbReference type="Pfam" id="PF13365">
    <property type="entry name" value="Trypsin_2"/>
    <property type="match status" value="1"/>
</dbReference>
<gene>
    <name evidence="5" type="ORF">CRI94_17380</name>
</gene>
<dbReference type="InterPro" id="IPR036034">
    <property type="entry name" value="PDZ_sf"/>
</dbReference>
<protein>
    <submittedName>
        <fullName evidence="5">2-alkenal reductase</fullName>
    </submittedName>
</protein>
<accession>A0A2A8CU17</accession>
<evidence type="ECO:0000259" key="4">
    <source>
        <dbReference type="PROSITE" id="PS50106"/>
    </source>
</evidence>
<dbReference type="SMART" id="SM00228">
    <property type="entry name" value="PDZ"/>
    <property type="match status" value="1"/>
</dbReference>
<dbReference type="InterPro" id="IPR051201">
    <property type="entry name" value="Chloro_Bact_Ser_Proteases"/>
</dbReference>
<dbReference type="GO" id="GO:0004252">
    <property type="term" value="F:serine-type endopeptidase activity"/>
    <property type="evidence" value="ECO:0007669"/>
    <property type="project" value="InterPro"/>
</dbReference>
<keyword evidence="2" id="KW-0378">Hydrolase</keyword>
<evidence type="ECO:0000256" key="1">
    <source>
        <dbReference type="ARBA" id="ARBA00022670"/>
    </source>
</evidence>
<comment type="caution">
    <text evidence="5">The sequence shown here is derived from an EMBL/GenBank/DDBJ whole genome shotgun (WGS) entry which is preliminary data.</text>
</comment>
<dbReference type="EMBL" id="PDEQ01000016">
    <property type="protein sequence ID" value="PEN10360.1"/>
    <property type="molecule type" value="Genomic_DNA"/>
</dbReference>
<dbReference type="PRINTS" id="PR00834">
    <property type="entry name" value="PROTEASES2C"/>
</dbReference>
<dbReference type="Pfam" id="PF13180">
    <property type="entry name" value="PDZ_2"/>
    <property type="match status" value="1"/>
</dbReference>
<name>A0A2A8CU17_9BACT</name>
<feature type="chain" id="PRO_5012676245" evidence="3">
    <location>
        <begin position="26"/>
        <end position="384"/>
    </location>
</feature>
<evidence type="ECO:0000313" key="6">
    <source>
        <dbReference type="Proteomes" id="UP000220102"/>
    </source>
</evidence>
<dbReference type="SUPFAM" id="SSF50494">
    <property type="entry name" value="Trypsin-like serine proteases"/>
    <property type="match status" value="1"/>
</dbReference>
<evidence type="ECO:0000313" key="5">
    <source>
        <dbReference type="EMBL" id="PEN10360.1"/>
    </source>
</evidence>
<dbReference type="Gene3D" id="2.30.42.10">
    <property type="match status" value="1"/>
</dbReference>
<dbReference type="InterPro" id="IPR001940">
    <property type="entry name" value="Peptidase_S1C"/>
</dbReference>
<organism evidence="5 6">
    <name type="scientific">Longibacter salinarum</name>
    <dbReference type="NCBI Taxonomy" id="1850348"/>
    <lineage>
        <taxon>Bacteria</taxon>
        <taxon>Pseudomonadati</taxon>
        <taxon>Rhodothermota</taxon>
        <taxon>Rhodothermia</taxon>
        <taxon>Rhodothermales</taxon>
        <taxon>Salisaetaceae</taxon>
        <taxon>Longibacter</taxon>
    </lineage>
</organism>
<keyword evidence="3" id="KW-0732">Signal</keyword>
<dbReference type="PROSITE" id="PS51257">
    <property type="entry name" value="PROKAR_LIPOPROTEIN"/>
    <property type="match status" value="1"/>
</dbReference>
<sequence length="384" mass="41776">MQGVRLLWGLVMVLLLAGCNSEVQSQEVSPPQRPAVSDTAAINQEIASSRQNAITRAVAAVSPAVVNVNVIEVRRVRDPMASFYDDPFFRNFLRRPRVREQQVESVGSGFIISPDGYVVTNDHVAGNATKIDVFLPDGQTLPAELVGSDAATDLALLKVEPEEALPYLAFDTTSTPIVGEWVIALGNPFGLFESAEPSVTVGVVSAKDRNLQSGRRGRLYRDMIQTDAAINRGNSGGPLVSATGEVIGVNTAIYSESGGSIGIGFAVPARKAFRIIEELRENGRVDRSYYTGLYLTTVTQRIANILELDRARGVLVRDIDPSSPADDAGLQAYDIIIGINGERIDTQDDYVARVYDYRPGDEIQMRVLRDGQTLTLPLRLGRQE</sequence>
<dbReference type="Gene3D" id="2.40.10.120">
    <property type="match status" value="1"/>
</dbReference>
<feature type="domain" description="PDZ" evidence="4">
    <location>
        <begin position="275"/>
        <end position="371"/>
    </location>
</feature>